<dbReference type="InterPro" id="IPR005000">
    <property type="entry name" value="Aldolase/citrate-lyase_domain"/>
</dbReference>
<evidence type="ECO:0000256" key="1">
    <source>
        <dbReference type="ARBA" id="ARBA00005568"/>
    </source>
</evidence>
<dbReference type="AlphaFoldDB" id="A0A089WVR8"/>
<dbReference type="GO" id="GO:0005737">
    <property type="term" value="C:cytoplasm"/>
    <property type="evidence" value="ECO:0007669"/>
    <property type="project" value="TreeGrafter"/>
</dbReference>
<dbReference type="Gene3D" id="3.20.20.60">
    <property type="entry name" value="Phosphoenolpyruvate-binding domains"/>
    <property type="match status" value="1"/>
</dbReference>
<dbReference type="eggNOG" id="COG3836">
    <property type="taxonomic scope" value="Bacteria"/>
</dbReference>
<evidence type="ECO:0000313" key="5">
    <source>
        <dbReference type="EMBL" id="AIR90657.1"/>
    </source>
</evidence>
<dbReference type="GO" id="GO:0046872">
    <property type="term" value="F:metal ion binding"/>
    <property type="evidence" value="ECO:0007669"/>
    <property type="project" value="UniProtKB-KW"/>
</dbReference>
<gene>
    <name evidence="5" type="ORF">LK03_15870</name>
</gene>
<feature type="domain" description="HpcH/HpaI aldolase/citrate lyase" evidence="4">
    <location>
        <begin position="9"/>
        <end position="229"/>
    </location>
</feature>
<dbReference type="STRING" id="157783.LK03_15870"/>
<reference evidence="5 6" key="1">
    <citation type="submission" date="2014-09" db="EMBL/GenBank/DDBJ databases">
        <authorList>
            <person name="Chan K.-G."/>
        </authorList>
    </citation>
    <scope>NUCLEOTIDE SEQUENCE [LARGE SCALE GENOMIC DNA]</scope>
    <source>
        <strain evidence="5 6">ND07</strain>
    </source>
</reference>
<keyword evidence="3" id="KW-0456">Lyase</keyword>
<dbReference type="InterPro" id="IPR050251">
    <property type="entry name" value="HpcH-HpaI_aldolase"/>
</dbReference>
<dbReference type="KEGG" id="psw:LK03_15870"/>
<dbReference type="InterPro" id="IPR015813">
    <property type="entry name" value="Pyrv/PenolPyrv_kinase-like_dom"/>
</dbReference>
<dbReference type="PANTHER" id="PTHR30502:SF0">
    <property type="entry name" value="PHOSPHOENOLPYRUVATE CARBOXYLASE FAMILY PROTEIN"/>
    <property type="match status" value="1"/>
</dbReference>
<dbReference type="EMBL" id="CP009455">
    <property type="protein sequence ID" value="AIR90657.1"/>
    <property type="molecule type" value="Genomic_DNA"/>
</dbReference>
<evidence type="ECO:0000256" key="2">
    <source>
        <dbReference type="ARBA" id="ARBA00022723"/>
    </source>
</evidence>
<protein>
    <recommendedName>
        <fullName evidence="4">HpcH/HpaI aldolase/citrate lyase domain-containing protein</fullName>
    </recommendedName>
</protein>
<evidence type="ECO:0000256" key="3">
    <source>
        <dbReference type="ARBA" id="ARBA00023239"/>
    </source>
</evidence>
<dbReference type="Proteomes" id="UP000029493">
    <property type="component" value="Chromosome"/>
</dbReference>
<organism evidence="5 6">
    <name type="scientific">Pseudomonas cremoricolorata</name>
    <dbReference type="NCBI Taxonomy" id="157783"/>
    <lineage>
        <taxon>Bacteria</taxon>
        <taxon>Pseudomonadati</taxon>
        <taxon>Pseudomonadota</taxon>
        <taxon>Gammaproteobacteria</taxon>
        <taxon>Pseudomonadales</taxon>
        <taxon>Pseudomonadaceae</taxon>
        <taxon>Pseudomonas</taxon>
    </lineage>
</organism>
<name>A0A089WVR8_9PSED</name>
<sequence>MADGARLIGPWVGIPDPTVVELMAALDNDFLLLDGEHTPIPPTALRGLLPCAERYGKPVLYRVPSHAPEHIKQALDAGVAGLMLPMVETAAQAAAIVDASRYAPLGTRGIGPWRASGYYQHFTDYLQQANARTLLIVQIESRLGLDNLEAIASVPGIDVLYVGPSDLAQSLGLAPGPFRPALLAALQRVCAVGRAAGKTLGIDVPSAAELPALRAMGFSLFTLGSDIGFITQAGQAQARQLAELSSGAPCP</sequence>
<keyword evidence="2" id="KW-0479">Metal-binding</keyword>
<keyword evidence="6" id="KW-1185">Reference proteome</keyword>
<dbReference type="GO" id="GO:0016832">
    <property type="term" value="F:aldehyde-lyase activity"/>
    <property type="evidence" value="ECO:0007669"/>
    <property type="project" value="TreeGrafter"/>
</dbReference>
<dbReference type="InterPro" id="IPR040442">
    <property type="entry name" value="Pyrv_kinase-like_dom_sf"/>
</dbReference>
<dbReference type="PANTHER" id="PTHR30502">
    <property type="entry name" value="2-KETO-3-DEOXY-L-RHAMNONATE ALDOLASE"/>
    <property type="match status" value="1"/>
</dbReference>
<evidence type="ECO:0000259" key="4">
    <source>
        <dbReference type="Pfam" id="PF03328"/>
    </source>
</evidence>
<evidence type="ECO:0000313" key="6">
    <source>
        <dbReference type="Proteomes" id="UP000029493"/>
    </source>
</evidence>
<proteinExistence type="inferred from homology"/>
<accession>A0A089WVR8</accession>
<dbReference type="SUPFAM" id="SSF51621">
    <property type="entry name" value="Phosphoenolpyruvate/pyruvate domain"/>
    <property type="match status" value="1"/>
</dbReference>
<comment type="similarity">
    <text evidence="1">Belongs to the HpcH/HpaI aldolase family.</text>
</comment>
<dbReference type="Pfam" id="PF03328">
    <property type="entry name" value="HpcH_HpaI"/>
    <property type="match status" value="1"/>
</dbReference>